<name>A0A1V2H0J4_9PROT</name>
<sequence>MPRLWLVLGCLSGLLAVGLSAWAAHGLEAGAAARVASAITMQGWHALALLAVGLLAERRPGWAIQAAGTCFTLGMLGFCGALWVGALTGGPARMAPLGGTLLMLGWLVLGLAVLKRPVAA</sequence>
<dbReference type="InterPro" id="IPR006696">
    <property type="entry name" value="DUF423"/>
</dbReference>
<evidence type="ECO:0000256" key="7">
    <source>
        <dbReference type="SAM" id="SignalP"/>
    </source>
</evidence>
<dbReference type="EMBL" id="MLCO01000166">
    <property type="protein sequence ID" value="ONG51406.1"/>
    <property type="molecule type" value="Genomic_DNA"/>
</dbReference>
<comment type="similarity">
    <text evidence="2">Belongs to the UPF0382 family.</text>
</comment>
<comment type="caution">
    <text evidence="8">The sequence shown here is derived from an EMBL/GenBank/DDBJ whole genome shotgun (WGS) entry which is preliminary data.</text>
</comment>
<dbReference type="Pfam" id="PF04241">
    <property type="entry name" value="DUF423"/>
    <property type="match status" value="1"/>
</dbReference>
<dbReference type="PANTHER" id="PTHR43461:SF1">
    <property type="entry name" value="TRANSMEMBRANE PROTEIN 256"/>
    <property type="match status" value="1"/>
</dbReference>
<dbReference type="AlphaFoldDB" id="A0A1V2H0J4"/>
<proteinExistence type="inferred from homology"/>
<gene>
    <name evidence="8" type="ORF">BKE38_16165</name>
</gene>
<keyword evidence="3 6" id="KW-0812">Transmembrane</keyword>
<feature type="transmembrane region" description="Helical" evidence="6">
    <location>
        <begin position="95"/>
        <end position="114"/>
    </location>
</feature>
<evidence type="ECO:0000256" key="4">
    <source>
        <dbReference type="ARBA" id="ARBA00022989"/>
    </source>
</evidence>
<dbReference type="RefSeq" id="WP_076958357.1">
    <property type="nucleotide sequence ID" value="NZ_MLCO01000166.1"/>
</dbReference>
<dbReference type="PANTHER" id="PTHR43461">
    <property type="entry name" value="TRANSMEMBRANE PROTEIN 256"/>
    <property type="match status" value="1"/>
</dbReference>
<feature type="chain" id="PRO_5012708233" description="DUF423 domain-containing protein" evidence="7">
    <location>
        <begin position="24"/>
        <end position="120"/>
    </location>
</feature>
<dbReference type="Proteomes" id="UP000188879">
    <property type="component" value="Unassembled WGS sequence"/>
</dbReference>
<protein>
    <recommendedName>
        <fullName evidence="10">DUF423 domain-containing protein</fullName>
    </recommendedName>
</protein>
<keyword evidence="7" id="KW-0732">Signal</keyword>
<evidence type="ECO:0000313" key="8">
    <source>
        <dbReference type="EMBL" id="ONG51406.1"/>
    </source>
</evidence>
<dbReference type="OrthoDB" id="7284236at2"/>
<evidence type="ECO:0008006" key="10">
    <source>
        <dbReference type="Google" id="ProtNLM"/>
    </source>
</evidence>
<evidence type="ECO:0000256" key="1">
    <source>
        <dbReference type="ARBA" id="ARBA00004141"/>
    </source>
</evidence>
<evidence type="ECO:0000256" key="3">
    <source>
        <dbReference type="ARBA" id="ARBA00022692"/>
    </source>
</evidence>
<evidence type="ECO:0000256" key="2">
    <source>
        <dbReference type="ARBA" id="ARBA00009694"/>
    </source>
</evidence>
<dbReference type="GO" id="GO:0005886">
    <property type="term" value="C:plasma membrane"/>
    <property type="evidence" value="ECO:0007669"/>
    <property type="project" value="TreeGrafter"/>
</dbReference>
<keyword evidence="9" id="KW-1185">Reference proteome</keyword>
<feature type="transmembrane region" description="Helical" evidence="6">
    <location>
        <begin position="62"/>
        <end position="83"/>
    </location>
</feature>
<organism evidence="8 9">
    <name type="scientific">Teichococcus deserti</name>
    <dbReference type="NCBI Taxonomy" id="1817963"/>
    <lineage>
        <taxon>Bacteria</taxon>
        <taxon>Pseudomonadati</taxon>
        <taxon>Pseudomonadota</taxon>
        <taxon>Alphaproteobacteria</taxon>
        <taxon>Acetobacterales</taxon>
        <taxon>Roseomonadaceae</taxon>
        <taxon>Roseomonas</taxon>
    </lineage>
</organism>
<comment type="subcellular location">
    <subcellularLocation>
        <location evidence="1">Membrane</location>
        <topology evidence="1">Multi-pass membrane protein</topology>
    </subcellularLocation>
</comment>
<evidence type="ECO:0000256" key="6">
    <source>
        <dbReference type="SAM" id="Phobius"/>
    </source>
</evidence>
<feature type="signal peptide" evidence="7">
    <location>
        <begin position="1"/>
        <end position="23"/>
    </location>
</feature>
<accession>A0A1V2H0J4</accession>
<evidence type="ECO:0000313" key="9">
    <source>
        <dbReference type="Proteomes" id="UP000188879"/>
    </source>
</evidence>
<feature type="transmembrane region" description="Helical" evidence="6">
    <location>
        <begin position="33"/>
        <end position="55"/>
    </location>
</feature>
<keyword evidence="5 6" id="KW-0472">Membrane</keyword>
<reference evidence="8 9" key="1">
    <citation type="submission" date="2016-10" db="EMBL/GenBank/DDBJ databases">
        <title>Draft Genome sequence of Roseomonas sp. strain M3.</title>
        <authorList>
            <person name="Subhash Y."/>
            <person name="Lee S."/>
        </authorList>
    </citation>
    <scope>NUCLEOTIDE SEQUENCE [LARGE SCALE GENOMIC DNA]</scope>
    <source>
        <strain evidence="8 9">M3</strain>
    </source>
</reference>
<evidence type="ECO:0000256" key="5">
    <source>
        <dbReference type="ARBA" id="ARBA00023136"/>
    </source>
</evidence>
<keyword evidence="4 6" id="KW-1133">Transmembrane helix</keyword>